<name>A0A1H8UQY4_9EURY</name>
<sequence>MSTDLLAELGIEVGQQVRIRRTDDEYAVYTVAESRDEPKPTVRMNGTAKSRLALSDAEWVGQPDCRIDCPRPKETTPLANKSFAVTVESTVPATDLSVDEAREQSELVEERTSGGTDLLVLAPNGGDVEPRTAAQAKRLRGAFTDATSWLSQGFRDGGGAFVRWHVSSYDVHPASFPKLAAVAERRYDRAVSFHGTCSERIQVGGGASKNVRVAVRDCINRRLPDEAAPAMLADERYRADSEHVLVNQLTADGSSGVWVGTPVQERKHYWKEVVDGVAAALRSD</sequence>
<dbReference type="EMBL" id="FODV01000012">
    <property type="protein sequence ID" value="SEP04988.1"/>
    <property type="molecule type" value="Genomic_DNA"/>
</dbReference>
<evidence type="ECO:0000313" key="2">
    <source>
        <dbReference type="Proteomes" id="UP000199126"/>
    </source>
</evidence>
<dbReference type="RefSeq" id="WP_089826359.1">
    <property type="nucleotide sequence ID" value="NZ_FODV01000012.1"/>
</dbReference>
<dbReference type="OrthoDB" id="167304at2157"/>
<dbReference type="SUPFAM" id="SSF50692">
    <property type="entry name" value="ADC-like"/>
    <property type="match status" value="1"/>
</dbReference>
<dbReference type="AlphaFoldDB" id="A0A1H8UQY4"/>
<dbReference type="InterPro" id="IPR009010">
    <property type="entry name" value="Asp_de-COase-like_dom_sf"/>
</dbReference>
<gene>
    <name evidence="1" type="ORF">SAMN04487948_1127</name>
</gene>
<reference evidence="2" key="1">
    <citation type="submission" date="2016-10" db="EMBL/GenBank/DDBJ databases">
        <authorList>
            <person name="Varghese N."/>
            <person name="Submissions S."/>
        </authorList>
    </citation>
    <scope>NUCLEOTIDE SEQUENCE [LARGE SCALE GENOMIC DNA]</scope>
    <source>
        <strain evidence="2">CGMCC 1.10121</strain>
    </source>
</reference>
<dbReference type="InterPro" id="IPR008585">
    <property type="entry name" value="Gamma_PGA_hydro"/>
</dbReference>
<proteinExistence type="predicted"/>
<organism evidence="1 2">
    <name type="scientific">Halogranum amylolyticum</name>
    <dbReference type="NCBI Taxonomy" id="660520"/>
    <lineage>
        <taxon>Archaea</taxon>
        <taxon>Methanobacteriati</taxon>
        <taxon>Methanobacteriota</taxon>
        <taxon>Stenosarchaea group</taxon>
        <taxon>Halobacteria</taxon>
        <taxon>Halobacteriales</taxon>
        <taxon>Haloferacaceae</taxon>
    </lineage>
</organism>
<dbReference type="Gene3D" id="3.40.630.100">
    <property type="entry name" value="Poly-gamma-glutamate hydrolase, zinc-binding motif"/>
    <property type="match status" value="1"/>
</dbReference>
<accession>A0A1H8UQY4</accession>
<evidence type="ECO:0008006" key="3">
    <source>
        <dbReference type="Google" id="ProtNLM"/>
    </source>
</evidence>
<keyword evidence="2" id="KW-1185">Reference proteome</keyword>
<protein>
    <recommendedName>
        <fullName evidence="3">Phage-related replication protein YjqB, UPF0714/DUF867 family</fullName>
    </recommendedName>
</protein>
<dbReference type="Proteomes" id="UP000199126">
    <property type="component" value="Unassembled WGS sequence"/>
</dbReference>
<dbReference type="Pfam" id="PF05908">
    <property type="entry name" value="Gamma_PGA_hydro"/>
    <property type="match status" value="1"/>
</dbReference>
<evidence type="ECO:0000313" key="1">
    <source>
        <dbReference type="EMBL" id="SEP04988.1"/>
    </source>
</evidence>
<dbReference type="InterPro" id="IPR038128">
    <property type="entry name" value="Gamma_PGA_hydro_sf"/>
</dbReference>